<reference evidence="4 5" key="1">
    <citation type="submission" date="2016-05" db="EMBL/GenBank/DDBJ databases">
        <authorList>
            <person name="Lavstsen T."/>
            <person name="Jespersen J.S."/>
        </authorList>
    </citation>
    <scope>NUCLEOTIDE SEQUENCE [LARGE SCALE GENOMIC DNA]</scope>
    <source>
        <strain evidence="4 5">B7-9</strain>
    </source>
</reference>
<protein>
    <recommendedName>
        <fullName evidence="3">Peptidase MA-like domain-containing protein</fullName>
    </recommendedName>
</protein>
<dbReference type="OrthoDB" id="166074at2"/>
<evidence type="ECO:0000313" key="4">
    <source>
        <dbReference type="EMBL" id="PDV96895.1"/>
    </source>
</evidence>
<gene>
    <name evidence="4" type="ORF">A9Q02_19830</name>
</gene>
<evidence type="ECO:0000259" key="3">
    <source>
        <dbReference type="Pfam" id="PF13485"/>
    </source>
</evidence>
<sequence length="441" mass="48275">MHLLLRILCLSILLVSAAPAYARATETIRVEASTVTPAFPTSISFEVTAESSAAPLVAAQLLYGPAQSNGLTLVELPVTPGQRVTLQHRLDTEVYYFPPGTEMNYRWVFRDADGNEMTTPLETFLYHDERFPWAERSERNVIVYWYEGGAAFGEELITVATQTLDQLEQEIGAQLDQPVRIYVYASNRDMRSALQRNSVEWVGGAAWTGLGVIIGGIMPGDTAEIERIIPHELSHQVLAQATRNPYGGVPVWFDEGLAVHNQIQRDLGWDELVEEAAIEGRLIPLSSLAASFPADPAQATLSYAQSRDMVEYMLDVYGPEAMRALVAAFATATPIDEALTKVIGMTVDEVDAAWRTTLPAQVREVPMVPGPQTAPPSRFDQAASVPQANQPAGLSWLEQIQQQAPWAFLVGLAFLVIVGLTITGFVVVIVLRLAGVDKRTS</sequence>
<dbReference type="Proteomes" id="UP000220922">
    <property type="component" value="Unassembled WGS sequence"/>
</dbReference>
<feature type="domain" description="Peptidase MA-like" evidence="3">
    <location>
        <begin position="160"/>
        <end position="358"/>
    </location>
</feature>
<feature type="signal peptide" evidence="2">
    <location>
        <begin position="1"/>
        <end position="22"/>
    </location>
</feature>
<comment type="caution">
    <text evidence="4">The sequence shown here is derived from an EMBL/GenBank/DDBJ whole genome shotgun (WGS) entry which is preliminary data.</text>
</comment>
<feature type="chain" id="PRO_5013957766" description="Peptidase MA-like domain-containing protein" evidence="2">
    <location>
        <begin position="23"/>
        <end position="441"/>
    </location>
</feature>
<dbReference type="Pfam" id="PF13485">
    <property type="entry name" value="Peptidase_MA_2"/>
    <property type="match status" value="1"/>
</dbReference>
<keyword evidence="2" id="KW-0732">Signal</keyword>
<dbReference type="RefSeq" id="WP_097654985.1">
    <property type="nucleotide sequence ID" value="NZ_LYXE01000172.1"/>
</dbReference>
<organism evidence="4 5">
    <name type="scientific">Candidatus Chloroploca asiatica</name>
    <dbReference type="NCBI Taxonomy" id="1506545"/>
    <lineage>
        <taxon>Bacteria</taxon>
        <taxon>Bacillati</taxon>
        <taxon>Chloroflexota</taxon>
        <taxon>Chloroflexia</taxon>
        <taxon>Chloroflexales</taxon>
        <taxon>Chloroflexineae</taxon>
        <taxon>Oscillochloridaceae</taxon>
        <taxon>Candidatus Chloroploca</taxon>
    </lineage>
</organism>
<evidence type="ECO:0000256" key="1">
    <source>
        <dbReference type="SAM" id="Phobius"/>
    </source>
</evidence>
<name>A0A2H3KGL7_9CHLR</name>
<keyword evidence="1" id="KW-0812">Transmembrane</keyword>
<feature type="transmembrane region" description="Helical" evidence="1">
    <location>
        <begin position="406"/>
        <end position="431"/>
    </location>
</feature>
<dbReference type="AlphaFoldDB" id="A0A2H3KGL7"/>
<dbReference type="EMBL" id="LYXE01000172">
    <property type="protein sequence ID" value="PDV96895.1"/>
    <property type="molecule type" value="Genomic_DNA"/>
</dbReference>
<proteinExistence type="predicted"/>
<evidence type="ECO:0000313" key="5">
    <source>
        <dbReference type="Proteomes" id="UP000220922"/>
    </source>
</evidence>
<evidence type="ECO:0000256" key="2">
    <source>
        <dbReference type="SAM" id="SignalP"/>
    </source>
</evidence>
<accession>A0A2H3KGL7</accession>
<dbReference type="InterPro" id="IPR039568">
    <property type="entry name" value="Peptidase_MA-like_dom"/>
</dbReference>
<keyword evidence="5" id="KW-1185">Reference proteome</keyword>
<keyword evidence="1" id="KW-1133">Transmembrane helix</keyword>
<keyword evidence="1" id="KW-0472">Membrane</keyword>